<sequence>MKKYICVLFVMLYCFGCKRDSKFDENNRGSIAFTPVLRDKIENFISYADSVWGKKEKEEFYTFFMHKRNDKEILFLGTSFFYKKKRIKGYAFLNGRLVVYYGNSSGQEQDLVNVAKLIQFVDTIPGYRSDACIDMDYQVLKREYVICDKDSLSLIYSGFY</sequence>
<reference evidence="1" key="3">
    <citation type="submission" date="2021-09" db="EMBL/GenBank/DDBJ databases">
        <authorList>
            <person name="Gilroy R."/>
        </authorList>
    </citation>
    <scope>NUCLEOTIDE SEQUENCE</scope>
    <source>
        <strain evidence="1">6966</strain>
    </source>
</reference>
<evidence type="ECO:0000313" key="4">
    <source>
        <dbReference type="Proteomes" id="UP000742098"/>
    </source>
</evidence>
<reference evidence="1" key="1">
    <citation type="journal article" date="2021" name="PeerJ">
        <title>Extensive microbial diversity within the chicken gut microbiome revealed by metagenomics and culture.</title>
        <authorList>
            <person name="Gilroy R."/>
            <person name="Ravi A."/>
            <person name="Getino M."/>
            <person name="Pursley I."/>
            <person name="Horton D.L."/>
            <person name="Alikhan N.F."/>
            <person name="Baker D."/>
            <person name="Gharbi K."/>
            <person name="Hall N."/>
            <person name="Watson M."/>
            <person name="Adriaenssens E.M."/>
            <person name="Foster-Nyarko E."/>
            <person name="Jarju S."/>
            <person name="Secka A."/>
            <person name="Antonio M."/>
            <person name="Oren A."/>
            <person name="Chaudhuri R.R."/>
            <person name="La Ragione R."/>
            <person name="Hildebrand F."/>
            <person name="Pallen M.J."/>
        </authorList>
    </citation>
    <scope>NUCLEOTIDE SEQUENCE</scope>
    <source>
        <strain evidence="1">6966</strain>
    </source>
</reference>
<keyword evidence="3" id="KW-1185">Reference proteome</keyword>
<dbReference type="EMBL" id="CP069450">
    <property type="protein sequence ID" value="QRO51549.1"/>
    <property type="molecule type" value="Genomic_DNA"/>
</dbReference>
<protein>
    <submittedName>
        <fullName evidence="1">Uncharacterized protein</fullName>
    </submittedName>
</protein>
<dbReference type="Proteomes" id="UP000654720">
    <property type="component" value="Chromosome"/>
</dbReference>
<accession>A0A921H262</accession>
<dbReference type="RefSeq" id="WP_027202344.1">
    <property type="nucleotide sequence ID" value="NZ_CP069450.1"/>
</dbReference>
<name>A0A921H262_9BACT</name>
<dbReference type="AlphaFoldDB" id="A0A921H262"/>
<proteinExistence type="predicted"/>
<dbReference type="EMBL" id="DYVS01000002">
    <property type="protein sequence ID" value="HJF69166.1"/>
    <property type="molecule type" value="Genomic_DNA"/>
</dbReference>
<evidence type="ECO:0000313" key="3">
    <source>
        <dbReference type="Proteomes" id="UP000654720"/>
    </source>
</evidence>
<evidence type="ECO:0000313" key="1">
    <source>
        <dbReference type="EMBL" id="HJF69166.1"/>
    </source>
</evidence>
<reference evidence="2 3" key="2">
    <citation type="submission" date="2021-02" db="EMBL/GenBank/DDBJ databases">
        <title>FDA dAtabase for Regulatory Grade micrObial Sequences (FDA-ARGOS): Supporting development and validation of Infectious Disease Dx tests.</title>
        <authorList>
            <person name="Carlson P."/>
            <person name="Fischbach M."/>
            <person name="Hastie J."/>
            <person name="Bilen M."/>
            <person name="Cheng A."/>
            <person name="Tallon L."/>
            <person name="Sadzewicz L."/>
            <person name="Zhao X."/>
            <person name="Boylan J."/>
            <person name="Ott S."/>
            <person name="Bowen H."/>
            <person name="Vavikolanu K."/>
            <person name="Mehta A."/>
            <person name="Aluvathingal J."/>
            <person name="Nadendla S."/>
            <person name="Yan Y."/>
            <person name="Sichtig H."/>
        </authorList>
    </citation>
    <scope>NUCLEOTIDE SEQUENCE [LARGE SCALE GENOMIC DNA]</scope>
    <source>
        <strain evidence="2 3">FDAARGOS_1229</strain>
    </source>
</reference>
<dbReference type="GeneID" id="93095535"/>
<dbReference type="Proteomes" id="UP000742098">
    <property type="component" value="Unassembled WGS sequence"/>
</dbReference>
<organism evidence="1 4">
    <name type="scientific">Butyricimonas virosa</name>
    <dbReference type="NCBI Taxonomy" id="544645"/>
    <lineage>
        <taxon>Bacteria</taxon>
        <taxon>Pseudomonadati</taxon>
        <taxon>Bacteroidota</taxon>
        <taxon>Bacteroidia</taxon>
        <taxon>Bacteroidales</taxon>
        <taxon>Odoribacteraceae</taxon>
        <taxon>Butyricimonas</taxon>
    </lineage>
</organism>
<evidence type="ECO:0000313" key="2">
    <source>
        <dbReference type="EMBL" id="QRO51549.1"/>
    </source>
</evidence>
<gene>
    <name evidence="2" type="ORF">I6J59_08110</name>
    <name evidence="1" type="ORF">K8V05_00245</name>
</gene>